<evidence type="ECO:0000313" key="2">
    <source>
        <dbReference type="Proteomes" id="UP001630127"/>
    </source>
</evidence>
<sequence>MKILIWIVREARSSAVRNHLIQQICTHNSSVVIIAETRISRVNARNMCSSLSFFKSIIVDAQGFKEDLGKYPSFPIGDSRISENTHKFVVEKIEKKLSGWKANMLPVEGKRAMIQQVVASIPLFYGHCAPIPEGRGLLRNCIQGPLRTGEEEMKVKYVFDKKCGWNQEKISFCLPEKLSNAIESVPRQTKSEFKDYHQIERFSFRRIFINIYYPPALRLRL</sequence>
<accession>A0ABD2ZL84</accession>
<keyword evidence="2" id="KW-1185">Reference proteome</keyword>
<proteinExistence type="predicted"/>
<dbReference type="EMBL" id="JBJUIK010000009">
    <property type="protein sequence ID" value="KAL3519100.1"/>
    <property type="molecule type" value="Genomic_DNA"/>
</dbReference>
<dbReference type="AlphaFoldDB" id="A0ABD2ZL84"/>
<evidence type="ECO:0000313" key="1">
    <source>
        <dbReference type="EMBL" id="KAL3519100.1"/>
    </source>
</evidence>
<dbReference type="Proteomes" id="UP001630127">
    <property type="component" value="Unassembled WGS sequence"/>
</dbReference>
<reference evidence="1 2" key="1">
    <citation type="submission" date="2024-11" db="EMBL/GenBank/DDBJ databases">
        <title>A near-complete genome assembly of Cinchona calisaya.</title>
        <authorList>
            <person name="Lian D.C."/>
            <person name="Zhao X.W."/>
            <person name="Wei L."/>
        </authorList>
    </citation>
    <scope>NUCLEOTIDE SEQUENCE [LARGE SCALE GENOMIC DNA]</scope>
    <source>
        <tissue evidence="1">Nenye</tissue>
    </source>
</reference>
<gene>
    <name evidence="1" type="ORF">ACH5RR_021689</name>
</gene>
<protein>
    <submittedName>
        <fullName evidence="1">Uncharacterized protein</fullName>
    </submittedName>
</protein>
<comment type="caution">
    <text evidence="1">The sequence shown here is derived from an EMBL/GenBank/DDBJ whole genome shotgun (WGS) entry which is preliminary data.</text>
</comment>
<organism evidence="1 2">
    <name type="scientific">Cinchona calisaya</name>
    <dbReference type="NCBI Taxonomy" id="153742"/>
    <lineage>
        <taxon>Eukaryota</taxon>
        <taxon>Viridiplantae</taxon>
        <taxon>Streptophyta</taxon>
        <taxon>Embryophyta</taxon>
        <taxon>Tracheophyta</taxon>
        <taxon>Spermatophyta</taxon>
        <taxon>Magnoliopsida</taxon>
        <taxon>eudicotyledons</taxon>
        <taxon>Gunneridae</taxon>
        <taxon>Pentapetalae</taxon>
        <taxon>asterids</taxon>
        <taxon>lamiids</taxon>
        <taxon>Gentianales</taxon>
        <taxon>Rubiaceae</taxon>
        <taxon>Cinchonoideae</taxon>
        <taxon>Cinchoneae</taxon>
        <taxon>Cinchona</taxon>
    </lineage>
</organism>
<name>A0ABD2ZL84_9GENT</name>